<dbReference type="EMBL" id="JBIMZQ010000040">
    <property type="protein sequence ID" value="KAL3660598.1"/>
    <property type="molecule type" value="Genomic_DNA"/>
</dbReference>
<evidence type="ECO:0000313" key="1">
    <source>
        <dbReference type="EMBL" id="KAL3660598.1"/>
    </source>
</evidence>
<dbReference type="SUPFAM" id="SSF48403">
    <property type="entry name" value="Ankyrin repeat"/>
    <property type="match status" value="1"/>
</dbReference>
<dbReference type="InterPro" id="IPR002110">
    <property type="entry name" value="Ankyrin_rpt"/>
</dbReference>
<gene>
    <name evidence="1" type="ORF">V7S43_014353</name>
</gene>
<dbReference type="Pfam" id="PF13637">
    <property type="entry name" value="Ank_4"/>
    <property type="match status" value="1"/>
</dbReference>
<dbReference type="PANTHER" id="PTHR46586:SF3">
    <property type="entry name" value="ANKYRIN REPEAT-CONTAINING PROTEIN"/>
    <property type="match status" value="1"/>
</dbReference>
<dbReference type="Proteomes" id="UP001632037">
    <property type="component" value="Unassembled WGS sequence"/>
</dbReference>
<dbReference type="PANTHER" id="PTHR46586">
    <property type="entry name" value="ANKYRIN REPEAT-CONTAINING PROTEIN"/>
    <property type="match status" value="1"/>
</dbReference>
<organism evidence="1 2">
    <name type="scientific">Phytophthora oleae</name>
    <dbReference type="NCBI Taxonomy" id="2107226"/>
    <lineage>
        <taxon>Eukaryota</taxon>
        <taxon>Sar</taxon>
        <taxon>Stramenopiles</taxon>
        <taxon>Oomycota</taxon>
        <taxon>Peronosporomycetes</taxon>
        <taxon>Peronosporales</taxon>
        <taxon>Peronosporaceae</taxon>
        <taxon>Phytophthora</taxon>
    </lineage>
</organism>
<evidence type="ECO:0000313" key="2">
    <source>
        <dbReference type="Proteomes" id="UP001632037"/>
    </source>
</evidence>
<comment type="caution">
    <text evidence="1">The sequence shown here is derived from an EMBL/GenBank/DDBJ whole genome shotgun (WGS) entry which is preliminary data.</text>
</comment>
<protein>
    <submittedName>
        <fullName evidence="1">Uncharacterized protein</fullName>
    </submittedName>
</protein>
<name>A0ABD3F1C1_9STRA</name>
<dbReference type="AlphaFoldDB" id="A0ABD3F1C1"/>
<dbReference type="InterPro" id="IPR052050">
    <property type="entry name" value="SecEffector_AnkRepeat"/>
</dbReference>
<dbReference type="InterPro" id="IPR036770">
    <property type="entry name" value="Ankyrin_rpt-contain_sf"/>
</dbReference>
<reference evidence="1 2" key="1">
    <citation type="submission" date="2024-09" db="EMBL/GenBank/DDBJ databases">
        <title>Genome sequencing and assembly of Phytophthora oleae, isolate VK10A, causative agent of rot of olive drupes.</title>
        <authorList>
            <person name="Conti Taguali S."/>
            <person name="Riolo M."/>
            <person name="La Spada F."/>
            <person name="Cacciola S.O."/>
            <person name="Dionisio G."/>
        </authorList>
    </citation>
    <scope>NUCLEOTIDE SEQUENCE [LARGE SCALE GENOMIC DNA]</scope>
    <source>
        <strain evidence="1 2">VK10A</strain>
    </source>
</reference>
<keyword evidence="2" id="KW-1185">Reference proteome</keyword>
<proteinExistence type="predicted"/>
<sequence>MTSTSPDDPPLLTAARVVTRFCLVDGELPHIVQLLDAFLDTFSSSWTLARCYKRRGSLRLMQYIAARSPANTLNPFYRGWVLNSTAWFVAMRGDLPALKWLMEIYLPDELLSSAVYAAATKGHVEILEWLHTVHRERVYWDMLELCGALDYGHDDAVQWLRLHSPPRQESLKHVMQSAAKAGNLVAVRWLYNEYHAPAEGALTYAQKEEHWDTARWILVNCELAARRVEWDGAAAGGALSFLKYVYSQELGEPQISTLLAAASNGHLDIVKWLHDEVKIPLTAGAMRRAAENGHLDVMVWLHEMGCEQSDAWTMDCTVRNGHLEVVKWLHDIRDESGSIRTEVKDARRMRWIQQRPMDIWKLFSGYTSIEAKVVRLKPWTGLLEEAI</sequence>
<accession>A0ABD3F1C1</accession>
<dbReference type="Gene3D" id="1.25.40.20">
    <property type="entry name" value="Ankyrin repeat-containing domain"/>
    <property type="match status" value="2"/>
</dbReference>